<dbReference type="InterPro" id="IPR009725">
    <property type="entry name" value="3_dmu_93_MTrfase"/>
</dbReference>
<dbReference type="EMBL" id="CAEMXZ010000217">
    <property type="protein sequence ID" value="CAB4324774.1"/>
    <property type="molecule type" value="Genomic_DNA"/>
</dbReference>
<feature type="domain" description="PhnB-like" evidence="1">
    <location>
        <begin position="3"/>
        <end position="120"/>
    </location>
</feature>
<gene>
    <name evidence="2" type="ORF">UFOPK1392_02550</name>
</gene>
<dbReference type="InterPro" id="IPR029068">
    <property type="entry name" value="Glyas_Bleomycin-R_OHBP_Dase"/>
</dbReference>
<evidence type="ECO:0000259" key="1">
    <source>
        <dbReference type="Pfam" id="PF06983"/>
    </source>
</evidence>
<dbReference type="Pfam" id="PF06983">
    <property type="entry name" value="3-dmu-9_3-mt"/>
    <property type="match status" value="1"/>
</dbReference>
<reference evidence="2" key="1">
    <citation type="submission" date="2020-05" db="EMBL/GenBank/DDBJ databases">
        <authorList>
            <person name="Chiriac C."/>
            <person name="Salcher M."/>
            <person name="Ghai R."/>
            <person name="Kavagutti S V."/>
        </authorList>
    </citation>
    <scope>NUCLEOTIDE SEQUENCE</scope>
</reference>
<accession>A0A6J5YEV5</accession>
<dbReference type="SUPFAM" id="SSF54593">
    <property type="entry name" value="Glyoxalase/Bleomycin resistance protein/Dihydroxybiphenyl dioxygenase"/>
    <property type="match status" value="1"/>
</dbReference>
<dbReference type="PIRSF" id="PIRSF021700">
    <property type="entry name" value="3_dmu_93_MTrfase"/>
    <property type="match status" value="1"/>
</dbReference>
<protein>
    <submittedName>
        <fullName evidence="2">Unannotated protein</fullName>
    </submittedName>
</protein>
<sequence length="158" mass="17241">MARLTPCLWFDGRAGEAAAFYTELFPDSSIEQIVSGQPGGDTWPNGQDNVFMAHITVAGQPMQLLNGGPEFSFTEAVSFVYPCHGQAELDHFWDALVADGGEESRCGWLRDRFGLSWQIIPDNMGELLVNQGAIEAMYTMNRIDIGALTAARDAHAGD</sequence>
<evidence type="ECO:0000313" key="2">
    <source>
        <dbReference type="EMBL" id="CAB4324774.1"/>
    </source>
</evidence>
<dbReference type="InterPro" id="IPR028973">
    <property type="entry name" value="PhnB-like"/>
</dbReference>
<name>A0A6J5YEV5_9ZZZZ</name>
<organism evidence="2">
    <name type="scientific">freshwater metagenome</name>
    <dbReference type="NCBI Taxonomy" id="449393"/>
    <lineage>
        <taxon>unclassified sequences</taxon>
        <taxon>metagenomes</taxon>
        <taxon>ecological metagenomes</taxon>
    </lineage>
</organism>
<dbReference type="CDD" id="cd06588">
    <property type="entry name" value="PhnB_like"/>
    <property type="match status" value="1"/>
</dbReference>
<proteinExistence type="predicted"/>
<dbReference type="PANTHER" id="PTHR33990">
    <property type="entry name" value="PROTEIN YJDN-RELATED"/>
    <property type="match status" value="1"/>
</dbReference>
<dbReference type="AlphaFoldDB" id="A0A6J5YEV5"/>
<dbReference type="Gene3D" id="3.10.180.10">
    <property type="entry name" value="2,3-Dihydroxybiphenyl 1,2-Dioxygenase, domain 1"/>
    <property type="match status" value="1"/>
</dbReference>
<dbReference type="PANTHER" id="PTHR33990:SF2">
    <property type="entry name" value="PHNB-LIKE DOMAIN-CONTAINING PROTEIN"/>
    <property type="match status" value="1"/>
</dbReference>